<protein>
    <submittedName>
        <fullName evidence="2">Uncharacterized protein</fullName>
    </submittedName>
</protein>
<gene>
    <name evidence="2" type="ORF">FFUJ_14205</name>
</gene>
<reference evidence="3" key="1">
    <citation type="journal article" date="2013" name="PLoS Pathog.">
        <title>Deciphering the cryptic genome: genome-wide analyses of the rice pathogen Fusarium fujikuroi reveal complex regulation of secondary metabolism and novel metabolites.</title>
        <authorList>
            <person name="Wiemann P."/>
            <person name="Sieber C.M."/>
            <person name="von Bargen K.W."/>
            <person name="Studt L."/>
            <person name="Niehaus E.M."/>
            <person name="Espino J.J."/>
            <person name="Huss K."/>
            <person name="Michielse C.B."/>
            <person name="Albermann S."/>
            <person name="Wagner D."/>
            <person name="Bergner S.V."/>
            <person name="Connolly L.R."/>
            <person name="Fischer A."/>
            <person name="Reuter G."/>
            <person name="Kleigrewe K."/>
            <person name="Bald T."/>
            <person name="Wingfield B.D."/>
            <person name="Ophir R."/>
            <person name="Freeman S."/>
            <person name="Hippler M."/>
            <person name="Smith K.M."/>
            <person name="Brown D.W."/>
            <person name="Proctor R.H."/>
            <person name="Munsterkotter M."/>
            <person name="Freitag M."/>
            <person name="Humpf H.U."/>
            <person name="Guldener U."/>
            <person name="Tudzynski B."/>
        </authorList>
    </citation>
    <scope>NUCLEOTIDE SEQUENCE [LARGE SCALE GENOMIC DNA]</scope>
    <source>
        <strain evidence="3">CBS 195.34 / IMI 58289 / NRRL A-6831</strain>
    </source>
</reference>
<keyword evidence="3" id="KW-1185">Reference proteome</keyword>
<name>S0EP60_GIBF5</name>
<evidence type="ECO:0000313" key="2">
    <source>
        <dbReference type="EMBL" id="CCT76164.1"/>
    </source>
</evidence>
<dbReference type="RefSeq" id="XP_023438210.1">
    <property type="nucleotide sequence ID" value="XM_023571150.1"/>
</dbReference>
<feature type="region of interest" description="Disordered" evidence="1">
    <location>
        <begin position="112"/>
        <end position="152"/>
    </location>
</feature>
<evidence type="ECO:0000256" key="1">
    <source>
        <dbReference type="SAM" id="MobiDB-lite"/>
    </source>
</evidence>
<feature type="compositionally biased region" description="Basic and acidic residues" evidence="1">
    <location>
        <begin position="123"/>
        <end position="138"/>
    </location>
</feature>
<proteinExistence type="predicted"/>
<organism evidence="2 3">
    <name type="scientific">Gibberella fujikuroi (strain CBS 195.34 / IMI 58289 / NRRL A-6831)</name>
    <name type="common">Bakanae and foot rot disease fungus</name>
    <name type="synonym">Fusarium fujikuroi</name>
    <dbReference type="NCBI Taxonomy" id="1279085"/>
    <lineage>
        <taxon>Eukaryota</taxon>
        <taxon>Fungi</taxon>
        <taxon>Dikarya</taxon>
        <taxon>Ascomycota</taxon>
        <taxon>Pezizomycotina</taxon>
        <taxon>Sordariomycetes</taxon>
        <taxon>Hypocreomycetidae</taxon>
        <taxon>Hypocreales</taxon>
        <taxon>Nectriaceae</taxon>
        <taxon>Fusarium</taxon>
        <taxon>Fusarium fujikuroi species complex</taxon>
    </lineage>
</organism>
<sequence length="152" mass="17155">MASATLIESFWLIGYVLDIVNQLFSKHMNPTKTVSTPSVQHPATLRSNLTQINTTSPVITRAFLHTAQQHQAPITTQYARFQSTARVHRSLYTATARIRGLLRFCLTCTSSEEDGPTRLTPRQRSDAQNRNATRHDYEAATPATMRSLRECH</sequence>
<evidence type="ECO:0000313" key="3">
    <source>
        <dbReference type="Proteomes" id="UP000016800"/>
    </source>
</evidence>
<dbReference type="GeneID" id="35407657"/>
<dbReference type="VEuPathDB" id="FungiDB:FFUJ_14205"/>
<dbReference type="Proteomes" id="UP000016800">
    <property type="component" value="Chromosome XII"/>
</dbReference>
<accession>S0EP60</accession>
<dbReference type="HOGENOM" id="CLU_1722523_0_0_1"/>
<dbReference type="EMBL" id="HF679034">
    <property type="protein sequence ID" value="CCT76164.1"/>
    <property type="molecule type" value="Genomic_DNA"/>
</dbReference>
<dbReference type="AlphaFoldDB" id="S0EP60"/>